<evidence type="ECO:0000313" key="3">
    <source>
        <dbReference type="EMBL" id="MEE2041682.1"/>
    </source>
</evidence>
<dbReference type="EMBL" id="JAUZMY010000060">
    <property type="protein sequence ID" value="MEE2041682.1"/>
    <property type="molecule type" value="Genomic_DNA"/>
</dbReference>
<dbReference type="SMART" id="SM00347">
    <property type="entry name" value="HTH_MARR"/>
    <property type="match status" value="1"/>
</dbReference>
<dbReference type="SUPFAM" id="SSF46785">
    <property type="entry name" value="Winged helix' DNA-binding domain"/>
    <property type="match status" value="1"/>
</dbReference>
<dbReference type="PRINTS" id="PR00598">
    <property type="entry name" value="HTHMARR"/>
</dbReference>
<comment type="caution">
    <text evidence="3">The sequence shown here is derived from an EMBL/GenBank/DDBJ whole genome shotgun (WGS) entry which is preliminary data.</text>
</comment>
<feature type="region of interest" description="Disordered" evidence="1">
    <location>
        <begin position="1"/>
        <end position="23"/>
    </location>
</feature>
<evidence type="ECO:0000313" key="4">
    <source>
        <dbReference type="Proteomes" id="UP001356095"/>
    </source>
</evidence>
<gene>
    <name evidence="3" type="ORF">Q8791_31120</name>
</gene>
<evidence type="ECO:0000256" key="1">
    <source>
        <dbReference type="SAM" id="MobiDB-lite"/>
    </source>
</evidence>
<organism evidence="3 4">
    <name type="scientific">Nocardiopsis codii</name>
    <dbReference type="NCBI Taxonomy" id="3065942"/>
    <lineage>
        <taxon>Bacteria</taxon>
        <taxon>Bacillati</taxon>
        <taxon>Actinomycetota</taxon>
        <taxon>Actinomycetes</taxon>
        <taxon>Streptosporangiales</taxon>
        <taxon>Nocardiopsidaceae</taxon>
        <taxon>Nocardiopsis</taxon>
    </lineage>
</organism>
<dbReference type="RefSeq" id="WP_330095436.1">
    <property type="nucleotide sequence ID" value="NZ_JAUZMY010000060.1"/>
</dbReference>
<accession>A0ABU7KJB3</accession>
<dbReference type="InterPro" id="IPR000835">
    <property type="entry name" value="HTH_MarR-typ"/>
</dbReference>
<dbReference type="PANTHER" id="PTHR33164">
    <property type="entry name" value="TRANSCRIPTIONAL REGULATOR, MARR FAMILY"/>
    <property type="match status" value="1"/>
</dbReference>
<keyword evidence="4" id="KW-1185">Reference proteome</keyword>
<dbReference type="PANTHER" id="PTHR33164:SF99">
    <property type="entry name" value="MARR FAMILY REGULATORY PROTEIN"/>
    <property type="match status" value="1"/>
</dbReference>
<dbReference type="PROSITE" id="PS50995">
    <property type="entry name" value="HTH_MARR_2"/>
    <property type="match status" value="1"/>
</dbReference>
<name>A0ABU7KJB3_9ACTN</name>
<dbReference type="InterPro" id="IPR036390">
    <property type="entry name" value="WH_DNA-bd_sf"/>
</dbReference>
<dbReference type="InterPro" id="IPR039422">
    <property type="entry name" value="MarR/SlyA-like"/>
</dbReference>
<protein>
    <submittedName>
        <fullName evidence="3">MarR family transcriptional regulator</fullName>
    </submittedName>
</protein>
<dbReference type="InterPro" id="IPR036388">
    <property type="entry name" value="WH-like_DNA-bd_sf"/>
</dbReference>
<sequence length="156" mass="16338">MTESRPSTPPAPTARKDTGVPSARAAGEALLRTAQRLEGLLGGLAAEHGLTVFQARALRALHDTSSQSALARQLGCTASRVSIVTGELEGRGLVRRVASVSDRRMRVARPTEEGSRVVDAIGAGLTARSPLSTALTDDEVAALYRLLSKVEATPEP</sequence>
<dbReference type="Pfam" id="PF12802">
    <property type="entry name" value="MarR_2"/>
    <property type="match status" value="1"/>
</dbReference>
<feature type="domain" description="HTH marR-type" evidence="2">
    <location>
        <begin position="23"/>
        <end position="152"/>
    </location>
</feature>
<dbReference type="Gene3D" id="1.10.10.10">
    <property type="entry name" value="Winged helix-like DNA-binding domain superfamily/Winged helix DNA-binding domain"/>
    <property type="match status" value="1"/>
</dbReference>
<evidence type="ECO:0000259" key="2">
    <source>
        <dbReference type="PROSITE" id="PS50995"/>
    </source>
</evidence>
<proteinExistence type="predicted"/>
<reference evidence="3 4" key="1">
    <citation type="submission" date="2023-08" db="EMBL/GenBank/DDBJ databases">
        <authorList>
            <person name="Girao M."/>
            <person name="Carvalho M.F."/>
        </authorList>
    </citation>
    <scope>NUCLEOTIDE SEQUENCE [LARGE SCALE GENOMIC DNA]</scope>
    <source>
        <strain evidence="3 4">CT-R113</strain>
    </source>
</reference>
<dbReference type="Proteomes" id="UP001356095">
    <property type="component" value="Unassembled WGS sequence"/>
</dbReference>